<sequence>PIKELKKVRYWVSPYLKERIEKGRFMSDFEASSNSPCLFVENFRMPAEVFDELYEMLEPRLLPKRNSRPKDFIPIKAKLAVVLEYVASGDLQRHSGKHINIKAPPKSGIIFYNYKGFHSIVLLATCDANYKFTYLDIGADGSEGDSHIIRNSKFGTRILNDTCLFPLDRVINKKKNCRISLWETTPFLYVNA</sequence>
<evidence type="ECO:0000259" key="3">
    <source>
        <dbReference type="Pfam" id="PF13359"/>
    </source>
</evidence>
<dbReference type="GO" id="GO:0046872">
    <property type="term" value="F:metal ion binding"/>
    <property type="evidence" value="ECO:0007669"/>
    <property type="project" value="UniProtKB-KW"/>
</dbReference>
<organism evidence="4">
    <name type="scientific">Bactrocera latifrons</name>
    <name type="common">Malaysian fruit fly</name>
    <name type="synonym">Chaetodacus latifrons</name>
    <dbReference type="NCBI Taxonomy" id="174628"/>
    <lineage>
        <taxon>Eukaryota</taxon>
        <taxon>Metazoa</taxon>
        <taxon>Ecdysozoa</taxon>
        <taxon>Arthropoda</taxon>
        <taxon>Hexapoda</taxon>
        <taxon>Insecta</taxon>
        <taxon>Pterygota</taxon>
        <taxon>Neoptera</taxon>
        <taxon>Endopterygota</taxon>
        <taxon>Diptera</taxon>
        <taxon>Brachycera</taxon>
        <taxon>Muscomorpha</taxon>
        <taxon>Tephritoidea</taxon>
        <taxon>Tephritidae</taxon>
        <taxon>Bactrocera</taxon>
        <taxon>Bactrocera</taxon>
    </lineage>
</organism>
<dbReference type="OrthoDB" id="6627079at2759"/>
<feature type="non-terminal residue" evidence="4">
    <location>
        <position position="1"/>
    </location>
</feature>
<gene>
    <name evidence="4" type="ORF">c1_g6_i14</name>
</gene>
<feature type="domain" description="DDE Tnp4" evidence="3">
    <location>
        <begin position="96"/>
        <end position="159"/>
    </location>
</feature>
<dbReference type="Pfam" id="PF13359">
    <property type="entry name" value="DDE_Tnp_4"/>
    <property type="match status" value="1"/>
</dbReference>
<reference evidence="4" key="1">
    <citation type="submission" date="2015-06" db="EMBL/GenBank/DDBJ databases">
        <authorList>
            <person name="Hoefler B.C."/>
            <person name="Straight P.D."/>
        </authorList>
    </citation>
    <scope>NUCLEOTIDE SEQUENCE</scope>
</reference>
<dbReference type="EMBL" id="GDHF01017316">
    <property type="protein sequence ID" value="JAI34998.1"/>
    <property type="molecule type" value="Transcribed_RNA"/>
</dbReference>
<dbReference type="InterPro" id="IPR027806">
    <property type="entry name" value="HARBI1_dom"/>
</dbReference>
<proteinExistence type="predicted"/>
<evidence type="ECO:0000256" key="1">
    <source>
        <dbReference type="ARBA" id="ARBA00001968"/>
    </source>
</evidence>
<name>A0A0K8V896_BACLA</name>
<accession>A0A0K8V896</accession>
<evidence type="ECO:0000256" key="2">
    <source>
        <dbReference type="ARBA" id="ARBA00022723"/>
    </source>
</evidence>
<comment type="cofactor">
    <cofactor evidence="1">
        <name>a divalent metal cation</name>
        <dbReference type="ChEBI" id="CHEBI:60240"/>
    </cofactor>
</comment>
<dbReference type="AlphaFoldDB" id="A0A0K8V896"/>
<evidence type="ECO:0000313" key="4">
    <source>
        <dbReference type="EMBL" id="JAI34998.1"/>
    </source>
</evidence>
<keyword evidence="2" id="KW-0479">Metal-binding</keyword>
<protein>
    <recommendedName>
        <fullName evidence="3">DDE Tnp4 domain-containing protein</fullName>
    </recommendedName>
</protein>